<dbReference type="InterPro" id="IPR022742">
    <property type="entry name" value="Hydrolase_4"/>
</dbReference>
<keyword evidence="1" id="KW-1133">Transmembrane helix</keyword>
<reference evidence="3" key="1">
    <citation type="submission" date="2012-08" db="EMBL/GenBank/DDBJ databases">
        <title>Genome analysis of Colletotrichum orbiculare and Colletotrichum fructicola.</title>
        <authorList>
            <person name="Gan P.H.P."/>
            <person name="Ikeda K."/>
            <person name="Irieda H."/>
            <person name="Narusaka M."/>
            <person name="O'Connell R.J."/>
            <person name="Narusaka Y."/>
            <person name="Takano Y."/>
            <person name="Kubo Y."/>
            <person name="Shirasu K."/>
        </authorList>
    </citation>
    <scope>NUCLEOTIDE SEQUENCE</scope>
    <source>
        <strain evidence="3">Nara gc5</strain>
    </source>
</reference>
<keyword evidence="1" id="KW-0812">Transmembrane</keyword>
<evidence type="ECO:0000259" key="2">
    <source>
        <dbReference type="Pfam" id="PF12146"/>
    </source>
</evidence>
<dbReference type="PANTHER" id="PTHR43689:SF8">
    <property type="entry name" value="ALPHA_BETA-HYDROLASES SUPERFAMILY PROTEIN"/>
    <property type="match status" value="1"/>
</dbReference>
<keyword evidence="3" id="KW-0378">Hydrolase</keyword>
<dbReference type="EMBL" id="KB020669">
    <property type="protein sequence ID" value="ELA33148.1"/>
    <property type="molecule type" value="Genomic_DNA"/>
</dbReference>
<dbReference type="HOGENOM" id="CLU_020336_11_1_1"/>
<dbReference type="STRING" id="1213859.L2G526"/>
<evidence type="ECO:0000256" key="1">
    <source>
        <dbReference type="SAM" id="Phobius"/>
    </source>
</evidence>
<dbReference type="InterPro" id="IPR029058">
    <property type="entry name" value="AB_hydrolase_fold"/>
</dbReference>
<feature type="transmembrane region" description="Helical" evidence="1">
    <location>
        <begin position="15"/>
        <end position="36"/>
    </location>
</feature>
<gene>
    <name evidence="3" type="ORF">CGGC5_176</name>
</gene>
<proteinExistence type="predicted"/>
<dbReference type="PANTHER" id="PTHR43689">
    <property type="entry name" value="HYDROLASE"/>
    <property type="match status" value="1"/>
</dbReference>
<sequence>MDRILLSSPVEPRTVAVVATTVVATISLLSLARLGLYVKWSSSIPSPLKTKIPELTSEEIKRLHYRPDHFPGARDVETPYGCMRVYEWGSTTGPKVILIHGISTSCMTLGLIAHALVARGCRVMLFDLFGRGFSDGVGDLPHDTRLYTTQSQVIGDSLGGAVAAAFTAAFPDMVESLVLLAPAGIIRAANFGHLARLTFQSGIIPDRILASITESRLKKPLAPKRSNVVEDEDDPAEKLVDVAASSPYGGDLPVEQVVRQYISWMVVNHRGMVPAFMSCVKHGILTDLHDTWRALGRRKKGTTAVLIGRADEVIFAEHYAEDGLPLLGGEENVHWRVLPGGHDFVMTKKDCIMRELDVFWGMKVQA</sequence>
<protein>
    <submittedName>
        <fullName evidence="3">Alpha beta hydrolase family</fullName>
    </submittedName>
</protein>
<dbReference type="AlphaFoldDB" id="L2G526"/>
<dbReference type="SUPFAM" id="SSF53474">
    <property type="entry name" value="alpha/beta-Hydrolases"/>
    <property type="match status" value="1"/>
</dbReference>
<evidence type="ECO:0000313" key="3">
    <source>
        <dbReference type="EMBL" id="ELA33148.1"/>
    </source>
</evidence>
<dbReference type="Pfam" id="PF12146">
    <property type="entry name" value="Hydrolase_4"/>
    <property type="match status" value="1"/>
</dbReference>
<keyword evidence="1" id="KW-0472">Membrane</keyword>
<organism evidence="3">
    <name type="scientific">Colletotrichum fructicola (strain Nara gc5)</name>
    <name type="common">Anthracnose fungus</name>
    <name type="synonym">Colletotrichum gloeosporioides (strain Nara gc5)</name>
    <dbReference type="NCBI Taxonomy" id="1213859"/>
    <lineage>
        <taxon>Eukaryota</taxon>
        <taxon>Fungi</taxon>
        <taxon>Dikarya</taxon>
        <taxon>Ascomycota</taxon>
        <taxon>Pezizomycotina</taxon>
        <taxon>Sordariomycetes</taxon>
        <taxon>Hypocreomycetidae</taxon>
        <taxon>Glomerellales</taxon>
        <taxon>Glomerellaceae</taxon>
        <taxon>Colletotrichum</taxon>
        <taxon>Colletotrichum gloeosporioides species complex</taxon>
    </lineage>
</organism>
<dbReference type="Gene3D" id="3.40.50.1820">
    <property type="entry name" value="alpha/beta hydrolase"/>
    <property type="match status" value="1"/>
</dbReference>
<feature type="domain" description="Serine aminopeptidase S33" evidence="2">
    <location>
        <begin position="95"/>
        <end position="207"/>
    </location>
</feature>
<accession>L2G526</accession>
<name>L2G526_COLFN</name>
<dbReference type="GO" id="GO:0016787">
    <property type="term" value="F:hydrolase activity"/>
    <property type="evidence" value="ECO:0007669"/>
    <property type="project" value="UniProtKB-KW"/>
</dbReference>